<dbReference type="OrthoDB" id="6509975at2759"/>
<comment type="caution">
    <text evidence="5">The sequence shown here is derived from an EMBL/GenBank/DDBJ whole genome shotgun (WGS) entry which is preliminary data.</text>
</comment>
<sequence>MGILQMLARTLDLEDNAFIEFCKHLVAVLRLLYYPPQEPDVTELERDFSAEAILLQDTTGGLQVWNKVSLEWIDVTAIPGAYVVNLGNMMMRWTNDRYFSTLHRVINKSGKKRFSVPCENAKEGAKNPPITVGEWMAGRYADTYGTFEKNTIGYDIGLKQYPQESRDSFNVLKHVGGDGPYIQRESYGISRDPPASCSVDQIIMIKRHGERYPEVETGAEFEELLKALYSTNITFTNELAFLNDWTYFVPDDCYLEAETTTGPYAGLADAYNQGADYANRYGHLLDGYNGSVIPIFTSGYDRVINTARKFGEGFFGYNYSTSVALNVISESANQGADSLTPTCNSEKNLTTCAALTENFSMFDFPQFDLAAARINNQTGLNLTGEYILGLMQLAPYELNARGSSPWFNVFTADEWVAFGYVNDLIYYYCYGPGDANMLAVGGVYVNASLALLNQSPAHDDNITPIIAALGILTPSSDLPTDSIAFGNPWSIGNIMPMGGHLTIERLSCEATAVSDKGSYVRLVLNEAVVPYQSCQSGPGFSCPLANYTELVSASLPNYVSNCNISASYPQHLDFWWNYNTSNALNYPAGPLGCQATTTLI</sequence>
<dbReference type="InterPro" id="IPR000560">
    <property type="entry name" value="His_Pase_clade-2"/>
</dbReference>
<dbReference type="Gene3D" id="2.60.120.330">
    <property type="entry name" value="B-lactam Antibiotic, Isopenicillin N Synthase, Chain"/>
    <property type="match status" value="1"/>
</dbReference>
<feature type="domain" description="Isopenicillin N synthase-like Fe(2+) 2OG dioxygenase" evidence="4">
    <location>
        <begin position="27"/>
        <end position="118"/>
    </location>
</feature>
<dbReference type="PROSITE" id="PS00616">
    <property type="entry name" value="HIS_ACID_PHOSPHAT_1"/>
    <property type="match status" value="1"/>
</dbReference>
<dbReference type="InterPro" id="IPR033379">
    <property type="entry name" value="Acid_Pase_AS"/>
</dbReference>
<organism evidence="5 6">
    <name type="scientific">Talaromyces amestolkiae</name>
    <dbReference type="NCBI Taxonomy" id="1196081"/>
    <lineage>
        <taxon>Eukaryota</taxon>
        <taxon>Fungi</taxon>
        <taxon>Dikarya</taxon>
        <taxon>Ascomycota</taxon>
        <taxon>Pezizomycotina</taxon>
        <taxon>Eurotiomycetes</taxon>
        <taxon>Eurotiomycetidae</taxon>
        <taxon>Eurotiales</taxon>
        <taxon>Trichocomaceae</taxon>
        <taxon>Talaromyces</taxon>
        <taxon>Talaromyces sect. Talaromyces</taxon>
    </lineage>
</organism>
<dbReference type="GO" id="GO:0003993">
    <property type="term" value="F:acid phosphatase activity"/>
    <property type="evidence" value="ECO:0007669"/>
    <property type="project" value="TreeGrafter"/>
</dbReference>
<gene>
    <name evidence="5" type="ORF">BHQ10_006401</name>
</gene>
<dbReference type="STRING" id="1196081.A0A364L3J9"/>
<dbReference type="SUPFAM" id="SSF51197">
    <property type="entry name" value="Clavaminate synthase-like"/>
    <property type="match status" value="1"/>
</dbReference>
<evidence type="ECO:0000256" key="1">
    <source>
        <dbReference type="ARBA" id="ARBA00005375"/>
    </source>
</evidence>
<evidence type="ECO:0000313" key="5">
    <source>
        <dbReference type="EMBL" id="RAO70389.1"/>
    </source>
</evidence>
<dbReference type="RefSeq" id="XP_040734905.1">
    <property type="nucleotide sequence ID" value="XM_040878984.1"/>
</dbReference>
<dbReference type="GO" id="GO:0009277">
    <property type="term" value="C:fungal-type cell wall"/>
    <property type="evidence" value="ECO:0007669"/>
    <property type="project" value="TreeGrafter"/>
</dbReference>
<reference evidence="5 6" key="1">
    <citation type="journal article" date="2017" name="Biotechnol. Biofuels">
        <title>Differential beta-glucosidase expression as a function of carbon source availability in Talaromyces amestolkiae: a genomic and proteomic approach.</title>
        <authorList>
            <person name="de Eugenio L.I."/>
            <person name="Mendez-Liter J.A."/>
            <person name="Nieto-Dominguez M."/>
            <person name="Alonso L."/>
            <person name="Gil-Munoz J."/>
            <person name="Barriuso J."/>
            <person name="Prieto A."/>
            <person name="Martinez M.J."/>
        </authorList>
    </citation>
    <scope>NUCLEOTIDE SEQUENCE [LARGE SCALE GENOMIC DNA]</scope>
    <source>
        <strain evidence="5 6">CIB</strain>
    </source>
</reference>
<dbReference type="Gene3D" id="3.40.50.1240">
    <property type="entry name" value="Phosphoglycerate mutase-like"/>
    <property type="match status" value="3"/>
</dbReference>
<dbReference type="Pfam" id="PF03171">
    <property type="entry name" value="2OG-FeII_Oxy"/>
    <property type="match status" value="1"/>
</dbReference>
<dbReference type="CDD" id="cd07061">
    <property type="entry name" value="HP_HAP_like"/>
    <property type="match status" value="1"/>
</dbReference>
<dbReference type="InterPro" id="IPR029033">
    <property type="entry name" value="His_PPase_superfam"/>
</dbReference>
<dbReference type="InterPro" id="IPR027443">
    <property type="entry name" value="IPNS-like_sf"/>
</dbReference>
<dbReference type="Pfam" id="PF00328">
    <property type="entry name" value="His_Phos_2"/>
    <property type="match status" value="1"/>
</dbReference>
<proteinExistence type="inferred from homology"/>
<dbReference type="GO" id="GO:0016158">
    <property type="term" value="F:inositol hexakisphosphate 3-phosphatase activity"/>
    <property type="evidence" value="ECO:0007669"/>
    <property type="project" value="UniProtKB-EC"/>
</dbReference>
<protein>
    <recommendedName>
        <fullName evidence="2">3-phytase</fullName>
        <ecNumber evidence="2">3.1.3.8</ecNumber>
    </recommendedName>
</protein>
<dbReference type="GeneID" id="63795617"/>
<dbReference type="EC" id="3.1.3.8" evidence="2"/>
<comment type="similarity">
    <text evidence="1">Belongs to the histidine acid phosphatase family.</text>
</comment>
<evidence type="ECO:0000313" key="6">
    <source>
        <dbReference type="Proteomes" id="UP000249363"/>
    </source>
</evidence>
<name>A0A364L3J9_TALAM</name>
<dbReference type="PANTHER" id="PTHR20963:SF18">
    <property type="entry name" value="ACID PHOSPHATASE PHO11-RELATED"/>
    <property type="match status" value="1"/>
</dbReference>
<dbReference type="EMBL" id="MIKG01000012">
    <property type="protein sequence ID" value="RAO70389.1"/>
    <property type="molecule type" value="Genomic_DNA"/>
</dbReference>
<evidence type="ECO:0000259" key="4">
    <source>
        <dbReference type="Pfam" id="PF03171"/>
    </source>
</evidence>
<keyword evidence="6" id="KW-1185">Reference proteome</keyword>
<dbReference type="AlphaFoldDB" id="A0A364L3J9"/>
<dbReference type="SUPFAM" id="SSF53254">
    <property type="entry name" value="Phosphoglycerate mutase-like"/>
    <property type="match status" value="1"/>
</dbReference>
<dbReference type="InterPro" id="IPR044861">
    <property type="entry name" value="IPNS-like_FE2OG_OXY"/>
</dbReference>
<evidence type="ECO:0000256" key="2">
    <source>
        <dbReference type="ARBA" id="ARBA00012632"/>
    </source>
</evidence>
<dbReference type="Proteomes" id="UP000249363">
    <property type="component" value="Unassembled WGS sequence"/>
</dbReference>
<accession>A0A364L3J9</accession>
<evidence type="ECO:0000256" key="3">
    <source>
        <dbReference type="ARBA" id="ARBA00022801"/>
    </source>
</evidence>
<keyword evidence="3" id="KW-0378">Hydrolase</keyword>
<dbReference type="PANTHER" id="PTHR20963">
    <property type="entry name" value="MULTIPLE INOSITOL POLYPHOSPHATE PHOSPHATASE-RELATED"/>
    <property type="match status" value="1"/>
</dbReference>